<dbReference type="EMBL" id="UYSU01000223">
    <property type="protein sequence ID" value="VDL85445.1"/>
    <property type="molecule type" value="Genomic_DNA"/>
</dbReference>
<evidence type="ECO:0000313" key="2">
    <source>
        <dbReference type="EMBL" id="VDL85445.1"/>
    </source>
</evidence>
<gene>
    <name evidence="2" type="ORF">SSLN_LOCUS340</name>
</gene>
<keyword evidence="3" id="KW-1185">Reference proteome</keyword>
<evidence type="ECO:0000313" key="3">
    <source>
        <dbReference type="Proteomes" id="UP000275846"/>
    </source>
</evidence>
<protein>
    <submittedName>
        <fullName evidence="2 4">Uncharacterized protein</fullName>
    </submittedName>
</protein>
<dbReference type="WBParaSite" id="SSLN_0000035701-mRNA-1">
    <property type="protein sequence ID" value="SSLN_0000035701-mRNA-1"/>
    <property type="gene ID" value="SSLN_0000035701"/>
</dbReference>
<sequence length="143" mass="15152">MGALADGSAYPSSCATARPGPMTHTQGFTNSGDMEEPSPSDSQSTGQLADDRRTCLRAPQHDLAPITHTPESAYPSSHAPARPGPHNAHTRIHNSGDMEEPSPSDSQSTGQPLDTHSTYTGPTAWYGVCVRLAAFQAMVYRTS</sequence>
<feature type="region of interest" description="Disordered" evidence="1">
    <location>
        <begin position="1"/>
        <end position="122"/>
    </location>
</feature>
<dbReference type="AlphaFoldDB" id="A0A183S7Z2"/>
<evidence type="ECO:0000256" key="1">
    <source>
        <dbReference type="SAM" id="MobiDB-lite"/>
    </source>
</evidence>
<reference evidence="4" key="1">
    <citation type="submission" date="2016-06" db="UniProtKB">
        <authorList>
            <consortium name="WormBaseParasite"/>
        </authorList>
    </citation>
    <scope>IDENTIFICATION</scope>
</reference>
<feature type="compositionally biased region" description="Polar residues" evidence="1">
    <location>
        <begin position="103"/>
        <end position="121"/>
    </location>
</feature>
<evidence type="ECO:0000313" key="4">
    <source>
        <dbReference type="WBParaSite" id="SSLN_0000035701-mRNA-1"/>
    </source>
</evidence>
<organism evidence="4">
    <name type="scientific">Schistocephalus solidus</name>
    <name type="common">Tapeworm</name>
    <dbReference type="NCBI Taxonomy" id="70667"/>
    <lineage>
        <taxon>Eukaryota</taxon>
        <taxon>Metazoa</taxon>
        <taxon>Spiralia</taxon>
        <taxon>Lophotrochozoa</taxon>
        <taxon>Platyhelminthes</taxon>
        <taxon>Cestoda</taxon>
        <taxon>Eucestoda</taxon>
        <taxon>Diphyllobothriidea</taxon>
        <taxon>Diphyllobothriidae</taxon>
        <taxon>Schistocephalus</taxon>
    </lineage>
</organism>
<proteinExistence type="predicted"/>
<name>A0A183S7Z2_SCHSO</name>
<accession>A0A183S7Z2</accession>
<feature type="compositionally biased region" description="Polar residues" evidence="1">
    <location>
        <begin position="23"/>
        <end position="32"/>
    </location>
</feature>
<dbReference type="OrthoDB" id="269384at2759"/>
<reference evidence="2 3" key="2">
    <citation type="submission" date="2018-11" db="EMBL/GenBank/DDBJ databases">
        <authorList>
            <consortium name="Pathogen Informatics"/>
        </authorList>
    </citation>
    <scope>NUCLEOTIDE SEQUENCE [LARGE SCALE GENOMIC DNA]</scope>
    <source>
        <strain evidence="2 3">NST_G2</strain>
    </source>
</reference>
<dbReference type="Proteomes" id="UP000275846">
    <property type="component" value="Unassembled WGS sequence"/>
</dbReference>